<dbReference type="SUPFAM" id="SSF48452">
    <property type="entry name" value="TPR-like"/>
    <property type="match status" value="1"/>
</dbReference>
<protein>
    <submittedName>
        <fullName evidence="8">RagB/SusD family nutrient uptake outer membrane protein</fullName>
    </submittedName>
</protein>
<evidence type="ECO:0000256" key="4">
    <source>
        <dbReference type="ARBA" id="ARBA00023136"/>
    </source>
</evidence>
<dbReference type="Gene3D" id="1.25.40.390">
    <property type="match status" value="1"/>
</dbReference>
<dbReference type="KEGG" id="spib:G8759_05565"/>
<accession>A0A6G9AI36</accession>
<dbReference type="EMBL" id="CP050063">
    <property type="protein sequence ID" value="QIP12137.1"/>
    <property type="molecule type" value="Genomic_DNA"/>
</dbReference>
<evidence type="ECO:0000259" key="7">
    <source>
        <dbReference type="Pfam" id="PF14322"/>
    </source>
</evidence>
<keyword evidence="3" id="KW-0732">Signal</keyword>
<keyword evidence="5" id="KW-0998">Cell outer membrane</keyword>
<evidence type="ECO:0000313" key="8">
    <source>
        <dbReference type="EMBL" id="QIP12137.1"/>
    </source>
</evidence>
<evidence type="ECO:0000256" key="3">
    <source>
        <dbReference type="ARBA" id="ARBA00022729"/>
    </source>
</evidence>
<keyword evidence="9" id="KW-1185">Reference proteome</keyword>
<evidence type="ECO:0000259" key="6">
    <source>
        <dbReference type="Pfam" id="PF07980"/>
    </source>
</evidence>
<sequence>MKSYYSLLFLAGFFLVGCSELEQVPESTASKAAVFGSEKGLELYANSFYTPLTGPDFSILPTANSIIRADEMADYSARTQVPDFLREGAYGPRQSSGWDWRALRNINYFIANVPNPAIAPDVQRHYIGLARFFRALFYFDKVKRFGDVPWINKPQDISDPTLYNGRDSRAMVMDSVLADLDFATQNIRTTSDNSRSLITKSVAYGFKSRVCLFEGTFRKYRTSYNLGSTADKWLNEAVNAADKVIKEGGFSLNEAGGTDKSYRQLFINKTPVANEIMLSAVVDATLSVYNDANWWWTSATYGSRVSLIRTFVNTYLNIDGTPFTDKPGYQTMTFMDEVKNRDKRLQQTIRMGNYTRINGGAVEPGPPVFSYTYTGYMPIKWSLDDTYYDGGTRNDNSISIMRYAEILLNYAEAKTELGTLTNDDWAKTVGALRKRAGITSGLTTKPAVVDPYLKANYFPDIADPVLLEVRRERGIELALEGFRFYDIVRWNRGPLMDQVWNGFYVPALDKPLDLNEDGKNDVVFYKTKPATQLPGVTYVNVAETVNGVANPQRLKNDTSGELTWLSNIPRKWDEKYYLYPIPENDRLLNPKIGQNPGW</sequence>
<name>A0A6G9AI36_9BACT</name>
<feature type="domain" description="SusD-like N-terminal" evidence="7">
    <location>
        <begin position="120"/>
        <end position="212"/>
    </location>
</feature>
<proteinExistence type="inferred from homology"/>
<gene>
    <name evidence="8" type="ORF">G8759_05565</name>
</gene>
<dbReference type="Pfam" id="PF14322">
    <property type="entry name" value="SusD-like_3"/>
    <property type="match status" value="1"/>
</dbReference>
<feature type="domain" description="RagB/SusD" evidence="6">
    <location>
        <begin position="304"/>
        <end position="598"/>
    </location>
</feature>
<dbReference type="Pfam" id="PF07980">
    <property type="entry name" value="SusD_RagB"/>
    <property type="match status" value="1"/>
</dbReference>
<reference evidence="8 9" key="1">
    <citation type="submission" date="2020-03" db="EMBL/GenBank/DDBJ databases">
        <authorList>
            <person name="Kim M.K."/>
        </authorList>
    </citation>
    <scope>NUCLEOTIDE SEQUENCE [LARGE SCALE GENOMIC DNA]</scope>
    <source>
        <strain evidence="8 9">BT328</strain>
    </source>
</reference>
<evidence type="ECO:0000256" key="2">
    <source>
        <dbReference type="ARBA" id="ARBA00006275"/>
    </source>
</evidence>
<comment type="subcellular location">
    <subcellularLocation>
        <location evidence="1">Cell outer membrane</location>
    </subcellularLocation>
</comment>
<comment type="similarity">
    <text evidence="2">Belongs to the SusD family.</text>
</comment>
<evidence type="ECO:0000256" key="1">
    <source>
        <dbReference type="ARBA" id="ARBA00004442"/>
    </source>
</evidence>
<dbReference type="InterPro" id="IPR011990">
    <property type="entry name" value="TPR-like_helical_dom_sf"/>
</dbReference>
<keyword evidence="4" id="KW-0472">Membrane</keyword>
<evidence type="ECO:0000256" key="5">
    <source>
        <dbReference type="ARBA" id="ARBA00023237"/>
    </source>
</evidence>
<evidence type="ECO:0000313" key="9">
    <source>
        <dbReference type="Proteomes" id="UP000501802"/>
    </source>
</evidence>
<dbReference type="Proteomes" id="UP000501802">
    <property type="component" value="Chromosome"/>
</dbReference>
<organism evidence="8 9">
    <name type="scientific">Spirosoma aureum</name>
    <dbReference type="NCBI Taxonomy" id="2692134"/>
    <lineage>
        <taxon>Bacteria</taxon>
        <taxon>Pseudomonadati</taxon>
        <taxon>Bacteroidota</taxon>
        <taxon>Cytophagia</taxon>
        <taxon>Cytophagales</taxon>
        <taxon>Cytophagaceae</taxon>
        <taxon>Spirosoma</taxon>
    </lineage>
</organism>
<dbReference type="PROSITE" id="PS51257">
    <property type="entry name" value="PROKAR_LIPOPROTEIN"/>
    <property type="match status" value="1"/>
</dbReference>
<dbReference type="InterPro" id="IPR033985">
    <property type="entry name" value="SusD-like_N"/>
</dbReference>
<dbReference type="GO" id="GO:0009279">
    <property type="term" value="C:cell outer membrane"/>
    <property type="evidence" value="ECO:0007669"/>
    <property type="project" value="UniProtKB-SubCell"/>
</dbReference>
<dbReference type="RefSeq" id="WP_167205988.1">
    <property type="nucleotide sequence ID" value="NZ_CP050063.1"/>
</dbReference>
<dbReference type="AlphaFoldDB" id="A0A6G9AI36"/>
<dbReference type="InterPro" id="IPR012944">
    <property type="entry name" value="SusD_RagB_dom"/>
</dbReference>